<dbReference type="HOGENOM" id="CLU_1765791_0_0_9"/>
<sequence>MQISGATHFTYACNRHDLRQKGYRDDLNFNFGLLEALIGEASGVTDALREEMLGQINNLQQQIDMLTGENIGELLARLNDLIQQALTAAQDARTATTAMEQATALTKTATELANVSATLAEEKASYAEDKAILAQEAATTRTRSFSI</sequence>
<reference evidence="2 3" key="1">
    <citation type="submission" date="2013-04" db="EMBL/GenBank/DDBJ databases">
        <title>Draft genome of the heavy metal tolerant bacterium Lysinibacillus sphaericus strain OT4b.31.</title>
        <authorList>
            <person name="Pena-Montenegro T.D."/>
            <person name="Dussan J."/>
        </authorList>
    </citation>
    <scope>NUCLEOTIDE SEQUENCE [LARGE SCALE GENOMIC DNA]</scope>
    <source>
        <strain evidence="2 3">OT4b.31</strain>
    </source>
</reference>
<evidence type="ECO:0000256" key="1">
    <source>
        <dbReference type="SAM" id="Coils"/>
    </source>
</evidence>
<proteinExistence type="predicted"/>
<evidence type="ECO:0000313" key="3">
    <source>
        <dbReference type="Proteomes" id="UP000013911"/>
    </source>
</evidence>
<name>R7Z7W6_LYSSH</name>
<dbReference type="EMBL" id="AQPX01000040">
    <property type="protein sequence ID" value="EON70275.1"/>
    <property type="molecule type" value="Genomic_DNA"/>
</dbReference>
<protein>
    <submittedName>
        <fullName evidence="2">Uncharacterized protein</fullName>
    </submittedName>
</protein>
<feature type="coiled-coil region" evidence="1">
    <location>
        <begin position="49"/>
        <end position="95"/>
    </location>
</feature>
<accession>R7Z7W6</accession>
<keyword evidence="1" id="KW-0175">Coiled coil</keyword>
<dbReference type="PATRIC" id="fig|1285586.5.peg.4618"/>
<evidence type="ECO:0000313" key="2">
    <source>
        <dbReference type="EMBL" id="EON70275.1"/>
    </source>
</evidence>
<gene>
    <name evidence="2" type="ORF">H131_22154</name>
</gene>
<dbReference type="Proteomes" id="UP000013911">
    <property type="component" value="Unassembled WGS sequence"/>
</dbReference>
<comment type="caution">
    <text evidence="2">The sequence shown here is derived from an EMBL/GenBank/DDBJ whole genome shotgun (WGS) entry which is preliminary data.</text>
</comment>
<dbReference type="AlphaFoldDB" id="R7Z7W6"/>
<organism evidence="2 3">
    <name type="scientific">Lysinibacillus sphaericus OT4b.31</name>
    <dbReference type="NCBI Taxonomy" id="1285586"/>
    <lineage>
        <taxon>Bacteria</taxon>
        <taxon>Bacillati</taxon>
        <taxon>Bacillota</taxon>
        <taxon>Bacilli</taxon>
        <taxon>Bacillales</taxon>
        <taxon>Bacillaceae</taxon>
        <taxon>Lysinibacillus</taxon>
    </lineage>
</organism>